<sequence>LSCRQPLLPAAKPGCFSTSSGLIRTRPWPRPRAGGQREGGAAPPHFRGGAAPIPDADSAGSWSCLRWGRGWWISAGTVDAGARAAVPPAKRRRAVAVPSLKTATAAAGRRPSSGSSSCAAPYSRPW</sequence>
<dbReference type="Gramene" id="AET7Gv20517700.5">
    <property type="protein sequence ID" value="AET7Gv20517700.5"/>
    <property type="gene ID" value="AET7Gv20517700"/>
</dbReference>
<accession>A0A453RAL9</accession>
<feature type="region of interest" description="Disordered" evidence="1">
    <location>
        <begin position="99"/>
        <end position="126"/>
    </location>
</feature>
<evidence type="ECO:0000313" key="2">
    <source>
        <dbReference type="EnsemblPlants" id="AET7Gv20517700.5"/>
    </source>
</evidence>
<organism evidence="2 3">
    <name type="scientific">Aegilops tauschii subsp. strangulata</name>
    <name type="common">Goatgrass</name>
    <dbReference type="NCBI Taxonomy" id="200361"/>
    <lineage>
        <taxon>Eukaryota</taxon>
        <taxon>Viridiplantae</taxon>
        <taxon>Streptophyta</taxon>
        <taxon>Embryophyta</taxon>
        <taxon>Tracheophyta</taxon>
        <taxon>Spermatophyta</taxon>
        <taxon>Magnoliopsida</taxon>
        <taxon>Liliopsida</taxon>
        <taxon>Poales</taxon>
        <taxon>Poaceae</taxon>
        <taxon>BOP clade</taxon>
        <taxon>Pooideae</taxon>
        <taxon>Triticodae</taxon>
        <taxon>Triticeae</taxon>
        <taxon>Triticinae</taxon>
        <taxon>Aegilops</taxon>
    </lineage>
</organism>
<dbReference type="Proteomes" id="UP000015105">
    <property type="component" value="Chromosome 7D"/>
</dbReference>
<name>A0A453RAL9_AEGTS</name>
<keyword evidence="3" id="KW-1185">Reference proteome</keyword>
<reference evidence="2" key="5">
    <citation type="journal article" date="2021" name="G3 (Bethesda)">
        <title>Aegilops tauschii genome assembly Aet v5.0 features greater sequence contiguity and improved annotation.</title>
        <authorList>
            <person name="Wang L."/>
            <person name="Zhu T."/>
            <person name="Rodriguez J.C."/>
            <person name="Deal K.R."/>
            <person name="Dubcovsky J."/>
            <person name="McGuire P.E."/>
            <person name="Lux T."/>
            <person name="Spannagl M."/>
            <person name="Mayer K.F.X."/>
            <person name="Baldrich P."/>
            <person name="Meyers B.C."/>
            <person name="Huo N."/>
            <person name="Gu Y.Q."/>
            <person name="Zhou H."/>
            <person name="Devos K.M."/>
            <person name="Bennetzen J.L."/>
            <person name="Unver T."/>
            <person name="Budak H."/>
            <person name="Gulick P.J."/>
            <person name="Galiba G."/>
            <person name="Kalapos B."/>
            <person name="Nelson D.R."/>
            <person name="Li P."/>
            <person name="You F.M."/>
            <person name="Luo M.C."/>
            <person name="Dvorak J."/>
        </authorList>
    </citation>
    <scope>NUCLEOTIDE SEQUENCE [LARGE SCALE GENOMIC DNA]</scope>
    <source>
        <strain evidence="2">cv. AL8/78</strain>
    </source>
</reference>
<feature type="region of interest" description="Disordered" evidence="1">
    <location>
        <begin position="18"/>
        <end position="53"/>
    </location>
</feature>
<reference evidence="3" key="1">
    <citation type="journal article" date="2014" name="Science">
        <title>Ancient hybridizations among the ancestral genomes of bread wheat.</title>
        <authorList>
            <consortium name="International Wheat Genome Sequencing Consortium,"/>
            <person name="Marcussen T."/>
            <person name="Sandve S.R."/>
            <person name="Heier L."/>
            <person name="Spannagl M."/>
            <person name="Pfeifer M."/>
            <person name="Jakobsen K.S."/>
            <person name="Wulff B.B."/>
            <person name="Steuernagel B."/>
            <person name="Mayer K.F."/>
            <person name="Olsen O.A."/>
        </authorList>
    </citation>
    <scope>NUCLEOTIDE SEQUENCE [LARGE SCALE GENOMIC DNA]</scope>
    <source>
        <strain evidence="3">cv. AL8/78</strain>
    </source>
</reference>
<dbReference type="EnsemblPlants" id="AET7Gv20517700.5">
    <property type="protein sequence ID" value="AET7Gv20517700.5"/>
    <property type="gene ID" value="AET7Gv20517700"/>
</dbReference>
<protein>
    <submittedName>
        <fullName evidence="2">Uncharacterized protein</fullName>
    </submittedName>
</protein>
<reference evidence="3" key="2">
    <citation type="journal article" date="2017" name="Nat. Plants">
        <title>The Aegilops tauschii genome reveals multiple impacts of transposons.</title>
        <authorList>
            <person name="Zhao G."/>
            <person name="Zou C."/>
            <person name="Li K."/>
            <person name="Wang K."/>
            <person name="Li T."/>
            <person name="Gao L."/>
            <person name="Zhang X."/>
            <person name="Wang H."/>
            <person name="Yang Z."/>
            <person name="Liu X."/>
            <person name="Jiang W."/>
            <person name="Mao L."/>
            <person name="Kong X."/>
            <person name="Jiao Y."/>
            <person name="Jia J."/>
        </authorList>
    </citation>
    <scope>NUCLEOTIDE SEQUENCE [LARGE SCALE GENOMIC DNA]</scope>
    <source>
        <strain evidence="3">cv. AL8/78</strain>
    </source>
</reference>
<dbReference type="AlphaFoldDB" id="A0A453RAL9"/>
<reference evidence="2" key="4">
    <citation type="submission" date="2019-03" db="UniProtKB">
        <authorList>
            <consortium name="EnsemblPlants"/>
        </authorList>
    </citation>
    <scope>IDENTIFICATION</scope>
</reference>
<evidence type="ECO:0000313" key="3">
    <source>
        <dbReference type="Proteomes" id="UP000015105"/>
    </source>
</evidence>
<proteinExistence type="predicted"/>
<evidence type="ECO:0000256" key="1">
    <source>
        <dbReference type="SAM" id="MobiDB-lite"/>
    </source>
</evidence>
<reference evidence="2" key="3">
    <citation type="journal article" date="2017" name="Nature">
        <title>Genome sequence of the progenitor of the wheat D genome Aegilops tauschii.</title>
        <authorList>
            <person name="Luo M.C."/>
            <person name="Gu Y.Q."/>
            <person name="Puiu D."/>
            <person name="Wang H."/>
            <person name="Twardziok S.O."/>
            <person name="Deal K.R."/>
            <person name="Huo N."/>
            <person name="Zhu T."/>
            <person name="Wang L."/>
            <person name="Wang Y."/>
            <person name="McGuire P.E."/>
            <person name="Liu S."/>
            <person name="Long H."/>
            <person name="Ramasamy R.K."/>
            <person name="Rodriguez J.C."/>
            <person name="Van S.L."/>
            <person name="Yuan L."/>
            <person name="Wang Z."/>
            <person name="Xia Z."/>
            <person name="Xiao L."/>
            <person name="Anderson O.D."/>
            <person name="Ouyang S."/>
            <person name="Liang Y."/>
            <person name="Zimin A.V."/>
            <person name="Pertea G."/>
            <person name="Qi P."/>
            <person name="Bennetzen J.L."/>
            <person name="Dai X."/>
            <person name="Dawson M.W."/>
            <person name="Muller H.G."/>
            <person name="Kugler K."/>
            <person name="Rivarola-Duarte L."/>
            <person name="Spannagl M."/>
            <person name="Mayer K.F.X."/>
            <person name="Lu F.H."/>
            <person name="Bevan M.W."/>
            <person name="Leroy P."/>
            <person name="Li P."/>
            <person name="You F.M."/>
            <person name="Sun Q."/>
            <person name="Liu Z."/>
            <person name="Lyons E."/>
            <person name="Wicker T."/>
            <person name="Salzberg S.L."/>
            <person name="Devos K.M."/>
            <person name="Dvorak J."/>
        </authorList>
    </citation>
    <scope>NUCLEOTIDE SEQUENCE [LARGE SCALE GENOMIC DNA]</scope>
    <source>
        <strain evidence="2">cv. AL8/78</strain>
    </source>
</reference>